<evidence type="ECO:0000256" key="7">
    <source>
        <dbReference type="ARBA" id="ARBA00022824"/>
    </source>
</evidence>
<evidence type="ECO:0000256" key="10">
    <source>
        <dbReference type="ARBA" id="ARBA00023034"/>
    </source>
</evidence>
<reference evidence="16" key="1">
    <citation type="submission" date="2017-09" db="EMBL/GenBank/DDBJ databases">
        <authorList>
            <person name="Varghese N."/>
            <person name="Submissions S."/>
        </authorList>
    </citation>
    <scope>NUCLEOTIDE SEQUENCE [LARGE SCALE GENOMIC DNA]</scope>
    <source>
        <strain evidence="16">DSM 29961</strain>
    </source>
</reference>
<evidence type="ECO:0000256" key="5">
    <source>
        <dbReference type="ARBA" id="ARBA00022692"/>
    </source>
</evidence>
<evidence type="ECO:0000256" key="14">
    <source>
        <dbReference type="ARBA" id="ARBA00042865"/>
    </source>
</evidence>
<dbReference type="Pfam" id="PF02485">
    <property type="entry name" value="Branch"/>
    <property type="match status" value="2"/>
</dbReference>
<dbReference type="GO" id="GO:0015012">
    <property type="term" value="P:heparan sulfate proteoglycan biosynthetic process"/>
    <property type="evidence" value="ECO:0007669"/>
    <property type="project" value="TreeGrafter"/>
</dbReference>
<dbReference type="Proteomes" id="UP000219452">
    <property type="component" value="Unassembled WGS sequence"/>
</dbReference>
<proteinExistence type="predicted"/>
<evidence type="ECO:0000256" key="6">
    <source>
        <dbReference type="ARBA" id="ARBA00022723"/>
    </source>
</evidence>
<keyword evidence="12" id="KW-1015">Disulfide bond</keyword>
<dbReference type="GO" id="GO:0016020">
    <property type="term" value="C:membrane"/>
    <property type="evidence" value="ECO:0007669"/>
    <property type="project" value="InterPro"/>
</dbReference>
<keyword evidence="10" id="KW-0333">Golgi apparatus</keyword>
<evidence type="ECO:0000313" key="15">
    <source>
        <dbReference type="EMBL" id="SOD82968.1"/>
    </source>
</evidence>
<evidence type="ECO:0000256" key="2">
    <source>
        <dbReference type="ARBA" id="ARBA00004648"/>
    </source>
</evidence>
<dbReference type="EMBL" id="OCNH01000001">
    <property type="protein sequence ID" value="SOD82968.1"/>
    <property type="molecule type" value="Genomic_DNA"/>
</dbReference>
<protein>
    <recommendedName>
        <fullName evidence="14">Peptide O-xylosyltransferase</fullName>
    </recommendedName>
</protein>
<keyword evidence="3" id="KW-0328">Glycosyltransferase</keyword>
<comment type="subcellular location">
    <subcellularLocation>
        <location evidence="2">Endoplasmic reticulum membrane</location>
        <topology evidence="2">Single-pass type II membrane protein</topology>
    </subcellularLocation>
    <subcellularLocation>
        <location evidence="1">Golgi apparatus membrane</location>
        <topology evidence="1">Single-pass type II membrane protein</topology>
    </subcellularLocation>
</comment>
<accession>A0A286FIC8</accession>
<gene>
    <name evidence="15" type="ORF">SAMN06269250_2318</name>
</gene>
<dbReference type="PANTHER" id="PTHR46025">
    <property type="entry name" value="XYLOSYLTRANSFERASE OXT"/>
    <property type="match status" value="1"/>
</dbReference>
<evidence type="ECO:0000256" key="9">
    <source>
        <dbReference type="ARBA" id="ARBA00022989"/>
    </source>
</evidence>
<keyword evidence="4" id="KW-0808">Transferase</keyword>
<keyword evidence="5" id="KW-0812">Transmembrane</keyword>
<evidence type="ECO:0000256" key="3">
    <source>
        <dbReference type="ARBA" id="ARBA00022676"/>
    </source>
</evidence>
<evidence type="ECO:0000256" key="12">
    <source>
        <dbReference type="ARBA" id="ARBA00023157"/>
    </source>
</evidence>
<keyword evidence="7" id="KW-0256">Endoplasmic reticulum</keyword>
<evidence type="ECO:0000313" key="16">
    <source>
        <dbReference type="Proteomes" id="UP000219452"/>
    </source>
</evidence>
<evidence type="ECO:0000256" key="4">
    <source>
        <dbReference type="ARBA" id="ARBA00022679"/>
    </source>
</evidence>
<dbReference type="InterPro" id="IPR003406">
    <property type="entry name" value="Glyco_trans_14"/>
</dbReference>
<keyword evidence="11" id="KW-0472">Membrane</keyword>
<name>A0A286FIC8_9BACT</name>
<keyword evidence="13" id="KW-0325">Glycoprotein</keyword>
<dbReference type="GO" id="GO:0050650">
    <property type="term" value="P:chondroitin sulfate proteoglycan biosynthetic process"/>
    <property type="evidence" value="ECO:0007669"/>
    <property type="project" value="TreeGrafter"/>
</dbReference>
<evidence type="ECO:0000256" key="11">
    <source>
        <dbReference type="ARBA" id="ARBA00023136"/>
    </source>
</evidence>
<sequence length="323" mass="37735">MYHKLYLILAHHRPSQLQILINKLNDSNSIFIIHVDKGSNIADFKATISLENVHFIEERISCIWGNISIVQATLVMIEFALKLKKNGHLILLSGACMPLASNDDITKYLSDNQDVNFIDIFELENFLDLEEMKRRFLAYTIHFRPRIAVSINPVTSFKTLLFELKRVLKFIAFSLIEKRYDELNFLKEFRHSRTSFFSKNFAGSQWWALNQSTAEAMLAHTRNNPANLNQYKFTHSPDEIFFHTLLMNLPHVLKNNPIKHSITYTEWSSKNSPSPITFSRDNLPQLIQKRSENYFFARKFDIDADDFFVTELPLSTRQKKPSL</sequence>
<evidence type="ECO:0000256" key="13">
    <source>
        <dbReference type="ARBA" id="ARBA00023180"/>
    </source>
</evidence>
<evidence type="ECO:0000256" key="1">
    <source>
        <dbReference type="ARBA" id="ARBA00004323"/>
    </source>
</evidence>
<keyword evidence="9" id="KW-1133">Transmembrane helix</keyword>
<dbReference type="OrthoDB" id="7943907at2"/>
<dbReference type="GO" id="GO:0046872">
    <property type="term" value="F:metal ion binding"/>
    <property type="evidence" value="ECO:0007669"/>
    <property type="project" value="UniProtKB-KW"/>
</dbReference>
<evidence type="ECO:0000256" key="8">
    <source>
        <dbReference type="ARBA" id="ARBA00022968"/>
    </source>
</evidence>
<organism evidence="15 16">
    <name type="scientific">Spirosoma fluviale</name>
    <dbReference type="NCBI Taxonomy" id="1597977"/>
    <lineage>
        <taxon>Bacteria</taxon>
        <taxon>Pseudomonadati</taxon>
        <taxon>Bacteroidota</taxon>
        <taxon>Cytophagia</taxon>
        <taxon>Cytophagales</taxon>
        <taxon>Cytophagaceae</taxon>
        <taxon>Spirosoma</taxon>
    </lineage>
</organism>
<keyword evidence="6" id="KW-0479">Metal-binding</keyword>
<dbReference type="PANTHER" id="PTHR46025:SF3">
    <property type="entry name" value="XYLOSYLTRANSFERASE OXT"/>
    <property type="match status" value="1"/>
</dbReference>
<dbReference type="InterPro" id="IPR043538">
    <property type="entry name" value="XYLT"/>
</dbReference>
<keyword evidence="16" id="KW-1185">Reference proteome</keyword>
<dbReference type="GO" id="GO:0030158">
    <property type="term" value="F:protein xylosyltransferase activity"/>
    <property type="evidence" value="ECO:0007669"/>
    <property type="project" value="InterPro"/>
</dbReference>
<dbReference type="RefSeq" id="WP_097125850.1">
    <property type="nucleotide sequence ID" value="NZ_OCNH01000001.1"/>
</dbReference>
<dbReference type="AlphaFoldDB" id="A0A286FIC8"/>
<keyword evidence="8" id="KW-0735">Signal-anchor</keyword>